<organism evidence="2 3">
    <name type="scientific">Globisporangium ultimum (strain ATCC 200006 / CBS 805.95 / DAOM BR144)</name>
    <name type="common">Pythium ultimum</name>
    <dbReference type="NCBI Taxonomy" id="431595"/>
    <lineage>
        <taxon>Eukaryota</taxon>
        <taxon>Sar</taxon>
        <taxon>Stramenopiles</taxon>
        <taxon>Oomycota</taxon>
        <taxon>Peronosporomycetes</taxon>
        <taxon>Pythiales</taxon>
        <taxon>Pythiaceae</taxon>
        <taxon>Globisporangium</taxon>
    </lineage>
</organism>
<reference evidence="3" key="2">
    <citation type="submission" date="2010-04" db="EMBL/GenBank/DDBJ databases">
        <authorList>
            <person name="Buell R."/>
            <person name="Hamilton J."/>
            <person name="Hostetler J."/>
        </authorList>
    </citation>
    <scope>NUCLEOTIDE SEQUENCE [LARGE SCALE GENOMIC DNA]</scope>
    <source>
        <strain evidence="3">DAOM:BR144</strain>
    </source>
</reference>
<evidence type="ECO:0000256" key="1">
    <source>
        <dbReference type="SAM" id="SignalP"/>
    </source>
</evidence>
<dbReference type="AlphaFoldDB" id="K3WM71"/>
<dbReference type="STRING" id="431595.K3WM71"/>
<dbReference type="InParanoid" id="K3WM71"/>
<dbReference type="eggNOG" id="ENOG502T45S">
    <property type="taxonomic scope" value="Eukaryota"/>
</dbReference>
<dbReference type="HOGENOM" id="CLU_2517568_0_0_1"/>
<dbReference type="VEuPathDB" id="FungiDB:PYU1_G006051"/>
<dbReference type="OMA" id="RINKSWK"/>
<protein>
    <recommendedName>
        <fullName evidence="4">DDE-1 domain-containing protein</fullName>
    </recommendedName>
</protein>
<feature type="signal peptide" evidence="1">
    <location>
        <begin position="1"/>
        <end position="28"/>
    </location>
</feature>
<proteinExistence type="predicted"/>
<sequence length="85" mass="9546">MLERINKSWKFAVIELCILLLDSLRVHMSETVLSALADLGTLVQHVPPPPGATGIAQPLDAGLMSPFKRRVHKLYSEKYRRVKPP</sequence>
<name>K3WM71_GLOUD</name>
<evidence type="ECO:0008006" key="4">
    <source>
        <dbReference type="Google" id="ProtNLM"/>
    </source>
</evidence>
<evidence type="ECO:0000313" key="3">
    <source>
        <dbReference type="Proteomes" id="UP000019132"/>
    </source>
</evidence>
<dbReference type="EMBL" id="GL376625">
    <property type="status" value="NOT_ANNOTATED_CDS"/>
    <property type="molecule type" value="Genomic_DNA"/>
</dbReference>
<keyword evidence="3" id="KW-1185">Reference proteome</keyword>
<reference evidence="3" key="1">
    <citation type="journal article" date="2010" name="Genome Biol.">
        <title>Genome sequence of the necrotrophic plant pathogen Pythium ultimum reveals original pathogenicity mechanisms and effector repertoire.</title>
        <authorList>
            <person name="Levesque C.A."/>
            <person name="Brouwer H."/>
            <person name="Cano L."/>
            <person name="Hamilton J.P."/>
            <person name="Holt C."/>
            <person name="Huitema E."/>
            <person name="Raffaele S."/>
            <person name="Robideau G.P."/>
            <person name="Thines M."/>
            <person name="Win J."/>
            <person name="Zerillo M.M."/>
            <person name="Beakes G.W."/>
            <person name="Boore J.L."/>
            <person name="Busam D."/>
            <person name="Dumas B."/>
            <person name="Ferriera S."/>
            <person name="Fuerstenberg S.I."/>
            <person name="Gachon C.M."/>
            <person name="Gaulin E."/>
            <person name="Govers F."/>
            <person name="Grenville-Briggs L."/>
            <person name="Horner N."/>
            <person name="Hostetler J."/>
            <person name="Jiang R.H."/>
            <person name="Johnson J."/>
            <person name="Krajaejun T."/>
            <person name="Lin H."/>
            <person name="Meijer H.J."/>
            <person name="Moore B."/>
            <person name="Morris P."/>
            <person name="Phuntmart V."/>
            <person name="Puiu D."/>
            <person name="Shetty J."/>
            <person name="Stajich J.E."/>
            <person name="Tripathy S."/>
            <person name="Wawra S."/>
            <person name="van West P."/>
            <person name="Whitty B.R."/>
            <person name="Coutinho P.M."/>
            <person name="Henrissat B."/>
            <person name="Martin F."/>
            <person name="Thomas P.D."/>
            <person name="Tyler B.M."/>
            <person name="De Vries R.P."/>
            <person name="Kamoun S."/>
            <person name="Yandell M."/>
            <person name="Tisserat N."/>
            <person name="Buell C.R."/>
        </authorList>
    </citation>
    <scope>NUCLEOTIDE SEQUENCE</scope>
    <source>
        <strain evidence="3">DAOM:BR144</strain>
    </source>
</reference>
<feature type="chain" id="PRO_5003868066" description="DDE-1 domain-containing protein" evidence="1">
    <location>
        <begin position="29"/>
        <end position="85"/>
    </location>
</feature>
<keyword evidence="1" id="KW-0732">Signal</keyword>
<reference evidence="2" key="3">
    <citation type="submission" date="2015-02" db="UniProtKB">
        <authorList>
            <consortium name="EnsemblProtists"/>
        </authorList>
    </citation>
    <scope>IDENTIFICATION</scope>
    <source>
        <strain evidence="2">DAOM BR144</strain>
    </source>
</reference>
<dbReference type="EnsemblProtists" id="PYU1_T006063">
    <property type="protein sequence ID" value="PYU1_T006063"/>
    <property type="gene ID" value="PYU1_G006051"/>
</dbReference>
<accession>K3WM71</accession>
<evidence type="ECO:0000313" key="2">
    <source>
        <dbReference type="EnsemblProtists" id="PYU1_T006063"/>
    </source>
</evidence>
<dbReference type="Proteomes" id="UP000019132">
    <property type="component" value="Unassembled WGS sequence"/>
</dbReference>